<reference evidence="3" key="1">
    <citation type="journal article" date="2017" name="Nat. Commun.">
        <title>The asparagus genome sheds light on the origin and evolution of a young Y chromosome.</title>
        <authorList>
            <person name="Harkess A."/>
            <person name="Zhou J."/>
            <person name="Xu C."/>
            <person name="Bowers J.E."/>
            <person name="Van der Hulst R."/>
            <person name="Ayyampalayam S."/>
            <person name="Mercati F."/>
            <person name="Riccardi P."/>
            <person name="McKain M.R."/>
            <person name="Kakrana A."/>
            <person name="Tang H."/>
            <person name="Ray J."/>
            <person name="Groenendijk J."/>
            <person name="Arikit S."/>
            <person name="Mathioni S.M."/>
            <person name="Nakano M."/>
            <person name="Shan H."/>
            <person name="Telgmann-Rauber A."/>
            <person name="Kanno A."/>
            <person name="Yue Z."/>
            <person name="Chen H."/>
            <person name="Li W."/>
            <person name="Chen Y."/>
            <person name="Xu X."/>
            <person name="Zhang Y."/>
            <person name="Luo S."/>
            <person name="Chen H."/>
            <person name="Gao J."/>
            <person name="Mao Z."/>
            <person name="Pires J.C."/>
            <person name="Luo M."/>
            <person name="Kudrna D."/>
            <person name="Wing R.A."/>
            <person name="Meyers B.C."/>
            <person name="Yi K."/>
            <person name="Kong H."/>
            <person name="Lavrijsen P."/>
            <person name="Sunseri F."/>
            <person name="Falavigna A."/>
            <person name="Ye Y."/>
            <person name="Leebens-Mack J.H."/>
            <person name="Chen G."/>
        </authorList>
    </citation>
    <scope>NUCLEOTIDE SEQUENCE [LARGE SCALE GENOMIC DNA]</scope>
    <source>
        <strain evidence="3">cv. DH0086</strain>
    </source>
</reference>
<dbReference type="AlphaFoldDB" id="A0A5P1EBJ3"/>
<keyword evidence="3" id="KW-1185">Reference proteome</keyword>
<organism evidence="2 3">
    <name type="scientific">Asparagus officinalis</name>
    <name type="common">Garden asparagus</name>
    <dbReference type="NCBI Taxonomy" id="4686"/>
    <lineage>
        <taxon>Eukaryota</taxon>
        <taxon>Viridiplantae</taxon>
        <taxon>Streptophyta</taxon>
        <taxon>Embryophyta</taxon>
        <taxon>Tracheophyta</taxon>
        <taxon>Spermatophyta</taxon>
        <taxon>Magnoliopsida</taxon>
        <taxon>Liliopsida</taxon>
        <taxon>Asparagales</taxon>
        <taxon>Asparagaceae</taxon>
        <taxon>Asparagoideae</taxon>
        <taxon>Asparagus</taxon>
    </lineage>
</organism>
<dbReference type="Proteomes" id="UP000243459">
    <property type="component" value="Chromosome 9"/>
</dbReference>
<evidence type="ECO:0000313" key="3">
    <source>
        <dbReference type="Proteomes" id="UP000243459"/>
    </source>
</evidence>
<name>A0A5P1EBJ3_ASPOF</name>
<accession>A0A5P1EBJ3</accession>
<evidence type="ECO:0000256" key="1">
    <source>
        <dbReference type="SAM" id="MobiDB-lite"/>
    </source>
</evidence>
<protein>
    <submittedName>
        <fullName evidence="2">Uncharacterized protein</fullName>
    </submittedName>
</protein>
<dbReference type="EMBL" id="CM007389">
    <property type="protein sequence ID" value="ONK58286.1"/>
    <property type="molecule type" value="Genomic_DNA"/>
</dbReference>
<feature type="region of interest" description="Disordered" evidence="1">
    <location>
        <begin position="1"/>
        <end position="91"/>
    </location>
</feature>
<evidence type="ECO:0000313" key="2">
    <source>
        <dbReference type="EMBL" id="ONK58286.1"/>
    </source>
</evidence>
<dbReference type="Gramene" id="ONK58286">
    <property type="protein sequence ID" value="ONK58286"/>
    <property type="gene ID" value="A4U43_C09F10610"/>
</dbReference>
<proteinExistence type="predicted"/>
<sequence>MLSKNGLKSRAHRLQDFMIKGMSNDEDREVPGGHPTPQRQIGISIREPSETAVHQGGSGRGRDNKGKRPLLLPPPHPPSKKQHLKSLEPKHVLRDSLRVKEESPMVPVQESRIIPSCKEAIPLDQDDDEKQVDYEPDDTDTHLSEPIDIGFSGNIGDSSYMLANGETDLGIKGKAVPSSFLASGKFELRLTLRITLVYWNLCQLLL</sequence>
<gene>
    <name evidence="2" type="ORF">A4U43_C09F10610</name>
</gene>